<reference evidence="2" key="1">
    <citation type="submission" date="2021-04" db="EMBL/GenBank/DDBJ databases">
        <authorList>
            <person name="Chebbi M.A.C M."/>
        </authorList>
    </citation>
    <scope>NUCLEOTIDE SEQUENCE</scope>
</reference>
<sequence length="504" mass="57365">MEEDKNINPSASIKSDDKERQWSANFLTGASPPKFVSLDEIINAANGMTNMALAHEIAVDKNFKLDAAVLENNLDGDEEAEGEADDEVAKTKKLQKKVKEIMHYAFWSLLKQQLNEDPPDYSQALVLLREIRETLEDLVLPHHKKIRENLREILDIDLIKQQAEKGVLNFTHYSHYVLNLMSKICAPVRDDKINELLKCSDIVETFKGIMETLQLMKLDLANFTITMMRPNIVASSIEYEKKKFAQFLEIQADGLQFTRRWLLKHLDDKKVADATDDNAVKQVTHYLLAEAYLDLLNWDSSPEAETLMLDQGRLLELRDKINRLAIIGSILLICGSTVGGLMQGVEKFKKNVKGHLDVILDTVHSNEQLEKIMPNVIVQIKKDVNDILKEIHSKELDKETEAILERQILELINEDHKIRTLVNLRIRQFLEKIILTQNGVPTQVPPGLSSLQEELASVAARFFIIVAHNRSVFGEYCQDIVAKEIARRKDSLGSMNHDNAVMDA</sequence>
<dbReference type="EMBL" id="CAJNRD030001116">
    <property type="protein sequence ID" value="CAG5074873.1"/>
    <property type="molecule type" value="Genomic_DNA"/>
</dbReference>
<keyword evidence="3" id="KW-1185">Reference proteome</keyword>
<dbReference type="Pfam" id="PF05794">
    <property type="entry name" value="Tcp11"/>
    <property type="match status" value="1"/>
</dbReference>
<gene>
    <name evidence="2" type="ORF">HICCMSTLAB_LOCUS1099</name>
</gene>
<dbReference type="AlphaFoldDB" id="A0A8J2EGE7"/>
<proteinExistence type="inferred from homology"/>
<dbReference type="InterPro" id="IPR008862">
    <property type="entry name" value="Tcp11"/>
</dbReference>
<evidence type="ECO:0000313" key="3">
    <source>
        <dbReference type="Proteomes" id="UP000786811"/>
    </source>
</evidence>
<dbReference type="GO" id="GO:0007165">
    <property type="term" value="P:signal transduction"/>
    <property type="evidence" value="ECO:0007669"/>
    <property type="project" value="TreeGrafter"/>
</dbReference>
<dbReference type="Proteomes" id="UP000786811">
    <property type="component" value="Unassembled WGS sequence"/>
</dbReference>
<comment type="caution">
    <text evidence="2">The sequence shown here is derived from an EMBL/GenBank/DDBJ whole genome shotgun (WGS) entry which is preliminary data.</text>
</comment>
<dbReference type="PANTHER" id="PTHR12832">
    <property type="entry name" value="TESTIS-SPECIFIC PROTEIN PBS13 T-COMPLEX 11"/>
    <property type="match status" value="1"/>
</dbReference>
<protein>
    <submittedName>
        <fullName evidence="2">Similar to TCP11L1: T-complex protein 11-like protein 1 (Homo sapiens)</fullName>
    </submittedName>
</protein>
<accession>A0A8J2EGE7</accession>
<comment type="similarity">
    <text evidence="1">Belongs to the TCP11 family.</text>
</comment>
<name>A0A8J2EGE7_COTCN</name>
<evidence type="ECO:0000256" key="1">
    <source>
        <dbReference type="ARBA" id="ARBA00010954"/>
    </source>
</evidence>
<evidence type="ECO:0000313" key="2">
    <source>
        <dbReference type="EMBL" id="CAG5074873.1"/>
    </source>
</evidence>
<dbReference type="PANTHER" id="PTHR12832:SF11">
    <property type="entry name" value="LD23868P"/>
    <property type="match status" value="1"/>
</dbReference>
<dbReference type="OrthoDB" id="276323at2759"/>
<organism evidence="2 3">
    <name type="scientific">Cotesia congregata</name>
    <name type="common">Parasitoid wasp</name>
    <name type="synonym">Apanteles congregatus</name>
    <dbReference type="NCBI Taxonomy" id="51543"/>
    <lineage>
        <taxon>Eukaryota</taxon>
        <taxon>Metazoa</taxon>
        <taxon>Ecdysozoa</taxon>
        <taxon>Arthropoda</taxon>
        <taxon>Hexapoda</taxon>
        <taxon>Insecta</taxon>
        <taxon>Pterygota</taxon>
        <taxon>Neoptera</taxon>
        <taxon>Endopterygota</taxon>
        <taxon>Hymenoptera</taxon>
        <taxon>Apocrita</taxon>
        <taxon>Ichneumonoidea</taxon>
        <taxon>Braconidae</taxon>
        <taxon>Microgastrinae</taxon>
        <taxon>Cotesia</taxon>
    </lineage>
</organism>